<proteinExistence type="predicted"/>
<comment type="caution">
    <text evidence="2">The sequence shown here is derived from an EMBL/GenBank/DDBJ whole genome shotgun (WGS) entry which is preliminary data.</text>
</comment>
<protein>
    <submittedName>
        <fullName evidence="2">Uncharacterized protein</fullName>
    </submittedName>
</protein>
<feature type="chain" id="PRO_5021475033" evidence="1">
    <location>
        <begin position="28"/>
        <end position="99"/>
    </location>
</feature>
<accession>A0A4Y3R7V4</accession>
<feature type="signal peptide" evidence="1">
    <location>
        <begin position="1"/>
        <end position="27"/>
    </location>
</feature>
<keyword evidence="3" id="KW-1185">Reference proteome</keyword>
<sequence length="99" mass="10283">MRRTARVAAVVGLAVALGGASAPVAMADVIFVNEHRVGPFVSERGPGDLAFNHVEDSIGVPTSQGDKSVDTGDLVSKILGKHNKGVFEIEGAEQDQGEK</sequence>
<dbReference type="Proteomes" id="UP000319210">
    <property type="component" value="Unassembled WGS sequence"/>
</dbReference>
<reference evidence="2 3" key="1">
    <citation type="submission" date="2019-06" db="EMBL/GenBank/DDBJ databases">
        <title>Whole genome shotgun sequence of Streptomyces cacaoi subsp. cacaoi NBRC 12748.</title>
        <authorList>
            <person name="Hosoyama A."/>
            <person name="Uohara A."/>
            <person name="Ohji S."/>
            <person name="Ichikawa N."/>
        </authorList>
    </citation>
    <scope>NUCLEOTIDE SEQUENCE [LARGE SCALE GENOMIC DNA]</scope>
    <source>
        <strain evidence="2 3">NBRC 12748</strain>
    </source>
</reference>
<dbReference type="RefSeq" id="WP_141275593.1">
    <property type="nucleotide sequence ID" value="NZ_BJMM01000025.1"/>
</dbReference>
<evidence type="ECO:0000313" key="2">
    <source>
        <dbReference type="EMBL" id="GEB51930.1"/>
    </source>
</evidence>
<dbReference type="OrthoDB" id="3475928at2"/>
<dbReference type="EMBL" id="BJMM01000025">
    <property type="protein sequence ID" value="GEB51930.1"/>
    <property type="molecule type" value="Genomic_DNA"/>
</dbReference>
<evidence type="ECO:0000313" key="3">
    <source>
        <dbReference type="Proteomes" id="UP000319210"/>
    </source>
</evidence>
<gene>
    <name evidence="2" type="ORF">SCA03_44810</name>
</gene>
<keyword evidence="1" id="KW-0732">Signal</keyword>
<organism evidence="2 3">
    <name type="scientific">Streptomyces cacaoi</name>
    <dbReference type="NCBI Taxonomy" id="1898"/>
    <lineage>
        <taxon>Bacteria</taxon>
        <taxon>Bacillati</taxon>
        <taxon>Actinomycetota</taxon>
        <taxon>Actinomycetes</taxon>
        <taxon>Kitasatosporales</taxon>
        <taxon>Streptomycetaceae</taxon>
        <taxon>Streptomyces</taxon>
    </lineage>
</organism>
<name>A0A4Y3R7V4_STRCI</name>
<dbReference type="AlphaFoldDB" id="A0A4Y3R7V4"/>
<evidence type="ECO:0000256" key="1">
    <source>
        <dbReference type="SAM" id="SignalP"/>
    </source>
</evidence>